<gene>
    <name evidence="2" type="ORF">S01H4_50671</name>
</gene>
<comment type="caution">
    <text evidence="2">The sequence shown here is derived from an EMBL/GenBank/DDBJ whole genome shotgun (WGS) entry which is preliminary data.</text>
</comment>
<feature type="region of interest" description="Disordered" evidence="1">
    <location>
        <begin position="1"/>
        <end position="40"/>
    </location>
</feature>
<feature type="non-terminal residue" evidence="2">
    <location>
        <position position="81"/>
    </location>
</feature>
<protein>
    <submittedName>
        <fullName evidence="2">Uncharacterized protein</fullName>
    </submittedName>
</protein>
<dbReference type="EMBL" id="BART01028788">
    <property type="protein sequence ID" value="GAG93292.1"/>
    <property type="molecule type" value="Genomic_DNA"/>
</dbReference>
<proteinExistence type="predicted"/>
<organism evidence="2">
    <name type="scientific">marine sediment metagenome</name>
    <dbReference type="NCBI Taxonomy" id="412755"/>
    <lineage>
        <taxon>unclassified sequences</taxon>
        <taxon>metagenomes</taxon>
        <taxon>ecological metagenomes</taxon>
    </lineage>
</organism>
<reference evidence="2" key="1">
    <citation type="journal article" date="2014" name="Front. Microbiol.">
        <title>High frequency of phylogenetically diverse reductive dehalogenase-homologous genes in deep subseafloor sedimentary metagenomes.</title>
        <authorList>
            <person name="Kawai M."/>
            <person name="Futagami T."/>
            <person name="Toyoda A."/>
            <person name="Takaki Y."/>
            <person name="Nishi S."/>
            <person name="Hori S."/>
            <person name="Arai W."/>
            <person name="Tsubouchi T."/>
            <person name="Morono Y."/>
            <person name="Uchiyama I."/>
            <person name="Ito T."/>
            <person name="Fujiyama A."/>
            <person name="Inagaki F."/>
            <person name="Takami H."/>
        </authorList>
    </citation>
    <scope>NUCLEOTIDE SEQUENCE</scope>
    <source>
        <strain evidence="2">Expedition CK06-06</strain>
    </source>
</reference>
<feature type="compositionally biased region" description="Polar residues" evidence="1">
    <location>
        <begin position="10"/>
        <end position="19"/>
    </location>
</feature>
<name>X1CJR6_9ZZZZ</name>
<evidence type="ECO:0000313" key="2">
    <source>
        <dbReference type="EMBL" id="GAG93292.1"/>
    </source>
</evidence>
<evidence type="ECO:0000256" key="1">
    <source>
        <dbReference type="SAM" id="MobiDB-lite"/>
    </source>
</evidence>
<accession>X1CJR6</accession>
<sequence length="81" mass="8815">MAVEKAFTPRTVNPVNPKSVTEKAAEEGEESSWSKMAKESKGMLEYANTQKLLTQMAGGEGNQGIKVEGKVNLGEFNPQEQ</sequence>
<dbReference type="AlphaFoldDB" id="X1CJR6"/>